<keyword evidence="2" id="KW-1185">Reference proteome</keyword>
<evidence type="ECO:0000313" key="2">
    <source>
        <dbReference type="Proteomes" id="UP001177260"/>
    </source>
</evidence>
<dbReference type="Proteomes" id="UP001177260">
    <property type="component" value="Unassembled WGS sequence"/>
</dbReference>
<name>A0ACC3B4B5_9EURO</name>
<evidence type="ECO:0000313" key="1">
    <source>
        <dbReference type="EMBL" id="KAK1145025.1"/>
    </source>
</evidence>
<proteinExistence type="predicted"/>
<sequence length="1299" mass="145068">MKFDLPSDLTQFLGGLESFINTEILPLQHSDDNNRFFDHRREFSRTDWSKGGLPATEWETLLTKARSIADKAGFYRFALPSIYGGKSHPQTNLWMAVIRYHLASHPIYGGGLGLANDLQNEHSVAGNFPDILMIHHFGSEEQRRKLIPLRLEGKFRATFGLTEPDHGSDATFMDTVAGQVPGGFQISGTKKWQTGAHHCTHFIIFARTSGTPGSSRGITAFLVPRETKGVEIVSYEWTMNMPTDHATVTLERVFVSTEAVLGNFGEGLAIAQTFVHENRLRQAASSCGAAKFCLDRSIERAKNRKIWGGTRLSENQGIQFSVVELVTQVEMLRLLILKTSVDMDQVAGEAESEGRKPWVEIEKKLSDKVAMCNFWANRLVCEAADRAIQPESAVSVSTQTQTPATQQAVPKMGITSTLQRRSTERERSSRDAARKDVTDGMERLVGLDNVKRQLNGVQSYVQICRRHGRDPRSEWYNIAMKGNPGTGKSIVARIYAKMLYSIGITDAETVKETSGSELASKGPEGTQRLIQDIVDAAPSTQTAGVMIVDNPQTLDNSTDSASAEQTLSYMVEAMERPTNRIIVVFTGYPEHIAAFLRDHPSIQRLTCSTLNFADFERPDLLQLLGRRITGEYQGRMQVEGGLEGPYMQVAARRLARGRGKKGFTNAHAVRDLVAHVARRQAQYLTDQTDGMDEVDYFFFSRQDLLGPSPADIRMQSEAWQQLQGLVGQEAVKASVREVFDTLEENYSRELRNQRRLPVRLNRVFTGPQGTGKSTAAKLYVQVLADLGLLSDGEGILSAFGFHENKLTTTAPVKSLFALDNTPSDTLIIEVDSLDGTTVAIPPRYPQDVLDTLTTELTKPRVCTVLIGSTSAVKSLLSQLSKSTVGKFEGQVVQFHRLTREQMEQLFQSKVQDNDIDSTPEAFQAAMDILDNARMRRDFDNARAIERLVAVANHNFEDRRAGANEPVERVLQAEDFQPDLVGGHTTLAFRDELRYSIVPDDIISVLKRYHNEMKAAWMQGVEPSARIPYALVFKGAPGTGKRTVAQQLAILYYKMGVLETSDLVECSISDLTHFVGQSPRARSQLDLSRGKVLFIEDAHRLGDSESTLQAMDELVYLLPKHAGQTVVILAGPAAEMDHLLANRPRLASLFQEEIAFRNPTPRECLRLLDRKLDEQGVRGPRKFLTDPKDPTHREFTRAVQILSMFPCWSNERDMDVLVRWMVSACIKDVPLDNSNNEKSSTSAAQVKLVLTDEQAMSCMVRLFNLKRDRLRFNQDPKARTLPRILSQPRSTERGGVRFPV</sequence>
<gene>
    <name evidence="1" type="ORF">N8T08_004740</name>
</gene>
<protein>
    <submittedName>
        <fullName evidence="1">Uncharacterized protein</fullName>
    </submittedName>
</protein>
<accession>A0ACC3B4B5</accession>
<dbReference type="EMBL" id="JAOPJF010000027">
    <property type="protein sequence ID" value="KAK1145025.1"/>
    <property type="molecule type" value="Genomic_DNA"/>
</dbReference>
<comment type="caution">
    <text evidence="1">The sequence shown here is derived from an EMBL/GenBank/DDBJ whole genome shotgun (WGS) entry which is preliminary data.</text>
</comment>
<organism evidence="1 2">
    <name type="scientific">Aspergillus melleus</name>
    <dbReference type="NCBI Taxonomy" id="138277"/>
    <lineage>
        <taxon>Eukaryota</taxon>
        <taxon>Fungi</taxon>
        <taxon>Dikarya</taxon>
        <taxon>Ascomycota</taxon>
        <taxon>Pezizomycotina</taxon>
        <taxon>Eurotiomycetes</taxon>
        <taxon>Eurotiomycetidae</taxon>
        <taxon>Eurotiales</taxon>
        <taxon>Aspergillaceae</taxon>
        <taxon>Aspergillus</taxon>
        <taxon>Aspergillus subgen. Circumdati</taxon>
    </lineage>
</organism>
<reference evidence="1 2" key="1">
    <citation type="journal article" date="2023" name="ACS Omega">
        <title>Identification of the Neoaspergillic Acid Biosynthesis Gene Cluster by Establishing an In Vitro CRISPR-Ribonucleoprotein Genetic System in Aspergillus melleus.</title>
        <authorList>
            <person name="Yuan B."/>
            <person name="Grau M.F."/>
            <person name="Murata R.M."/>
            <person name="Torok T."/>
            <person name="Venkateswaran K."/>
            <person name="Stajich J.E."/>
            <person name="Wang C.C.C."/>
        </authorList>
    </citation>
    <scope>NUCLEOTIDE SEQUENCE [LARGE SCALE GENOMIC DNA]</scope>
    <source>
        <strain evidence="1 2">IMV 1140</strain>
    </source>
</reference>